<protein>
    <submittedName>
        <fullName evidence="1">Uncharacterized protein</fullName>
    </submittedName>
</protein>
<sequence>MNNDKWTPDQPIRGLSFKQPFASLMLNGKTILILLHELTHWFIDVFLNNSEKYHNKIDKK</sequence>
<comment type="caution">
    <text evidence="1">The sequence shown here is derived from an EMBL/GenBank/DDBJ whole genome shotgun (WGS) entry which is preliminary data.</text>
</comment>
<organism evidence="1">
    <name type="scientific">bioreactor metagenome</name>
    <dbReference type="NCBI Taxonomy" id="1076179"/>
    <lineage>
        <taxon>unclassified sequences</taxon>
        <taxon>metagenomes</taxon>
        <taxon>ecological metagenomes</taxon>
    </lineage>
</organism>
<gene>
    <name evidence="1" type="ORF">SDC9_36987</name>
</gene>
<evidence type="ECO:0000313" key="1">
    <source>
        <dbReference type="EMBL" id="MPL90929.1"/>
    </source>
</evidence>
<proteinExistence type="predicted"/>
<name>A0A644VHR4_9ZZZZ</name>
<accession>A0A644VHR4</accession>
<dbReference type="AlphaFoldDB" id="A0A644VHR4"/>
<dbReference type="EMBL" id="VSSQ01000316">
    <property type="protein sequence ID" value="MPL90929.1"/>
    <property type="molecule type" value="Genomic_DNA"/>
</dbReference>
<reference evidence="1" key="1">
    <citation type="submission" date="2019-08" db="EMBL/GenBank/DDBJ databases">
        <authorList>
            <person name="Kucharzyk K."/>
            <person name="Murdoch R.W."/>
            <person name="Higgins S."/>
            <person name="Loffler F."/>
        </authorList>
    </citation>
    <scope>NUCLEOTIDE SEQUENCE</scope>
</reference>